<dbReference type="OrthoDB" id="4190732at2"/>
<gene>
    <name evidence="2" type="ORF">D4Q52_07185</name>
</gene>
<dbReference type="InterPro" id="IPR011032">
    <property type="entry name" value="GroES-like_sf"/>
</dbReference>
<reference evidence="2 3" key="1">
    <citation type="submission" date="2018-09" db="EMBL/GenBank/DDBJ databases">
        <title>Draft genome sequence of Rhodopseudomonas palustris 2.1.18.</title>
        <authorList>
            <person name="Robertson S.L."/>
            <person name="Meyer T.E."/>
            <person name="Kyndt J.A."/>
        </authorList>
    </citation>
    <scope>NUCLEOTIDE SEQUENCE [LARGE SCALE GENOMIC DNA]</scope>
    <source>
        <strain evidence="2 3">2.1.18</strain>
    </source>
</reference>
<dbReference type="Proteomes" id="UP000285523">
    <property type="component" value="Unassembled WGS sequence"/>
</dbReference>
<dbReference type="Pfam" id="PF08240">
    <property type="entry name" value="ADH_N"/>
    <property type="match status" value="1"/>
</dbReference>
<proteinExistence type="predicted"/>
<dbReference type="PROSITE" id="PS01162">
    <property type="entry name" value="QOR_ZETA_CRYSTAL"/>
    <property type="match status" value="1"/>
</dbReference>
<dbReference type="SMART" id="SM00829">
    <property type="entry name" value="PKS_ER"/>
    <property type="match status" value="1"/>
</dbReference>
<dbReference type="Gene3D" id="3.40.50.720">
    <property type="entry name" value="NAD(P)-binding Rossmann-like Domain"/>
    <property type="match status" value="1"/>
</dbReference>
<dbReference type="AlphaFoldDB" id="A0A418VJS8"/>
<dbReference type="InterPro" id="IPR020843">
    <property type="entry name" value="ER"/>
</dbReference>
<sequence length="328" mass="33824">MRALLSREPGGPETLKLVDVPGPVAAPGQIVIAIKACGVNYPDLLMIQDLYQVKAPRPFAPGAEIAGVVTALGDDVTGFRVGDRVTARIGTGGMAEAVAVDATRCAPIPDGMSFVDAAVMQFTFETALYALRNRAQLKPGETVLVLGAGGGVGIAAVQVARIMGARVIAAASSDDKLAFARQHGAVGGVLYPASAPADRKEIGQRFKAAVGAGADVVIDPAGGWLADTAIRCVADGGRYAVLGFTAGIPSLPLNLPLLKNCDVLGVNWRTFTLTQPEALAANKAELQSWYKQGLLSAGVSAQFPLAQGGEAIRLLADRRAVGKIVVTF</sequence>
<dbReference type="SUPFAM" id="SSF50129">
    <property type="entry name" value="GroES-like"/>
    <property type="match status" value="1"/>
</dbReference>
<dbReference type="GO" id="GO:0016491">
    <property type="term" value="F:oxidoreductase activity"/>
    <property type="evidence" value="ECO:0007669"/>
    <property type="project" value="InterPro"/>
</dbReference>
<dbReference type="InterPro" id="IPR013149">
    <property type="entry name" value="ADH-like_C"/>
</dbReference>
<dbReference type="RefSeq" id="WP_119855879.1">
    <property type="nucleotide sequence ID" value="NZ_QYYD01000005.1"/>
</dbReference>
<feature type="domain" description="Enoyl reductase (ER)" evidence="1">
    <location>
        <begin position="10"/>
        <end position="326"/>
    </location>
</feature>
<dbReference type="PANTHER" id="PTHR43677:SF4">
    <property type="entry name" value="QUINONE OXIDOREDUCTASE-LIKE PROTEIN 2"/>
    <property type="match status" value="1"/>
</dbReference>
<protein>
    <submittedName>
        <fullName evidence="2">NADPH:quinone oxidoreductase family protein</fullName>
    </submittedName>
</protein>
<comment type="caution">
    <text evidence="2">The sequence shown here is derived from an EMBL/GenBank/DDBJ whole genome shotgun (WGS) entry which is preliminary data.</text>
</comment>
<evidence type="ECO:0000259" key="1">
    <source>
        <dbReference type="SMART" id="SM00829"/>
    </source>
</evidence>
<name>A0A418VJS8_RHOPL</name>
<dbReference type="PANTHER" id="PTHR43677">
    <property type="entry name" value="SHORT-CHAIN DEHYDROGENASE/REDUCTASE"/>
    <property type="match status" value="1"/>
</dbReference>
<dbReference type="GO" id="GO:0008270">
    <property type="term" value="F:zinc ion binding"/>
    <property type="evidence" value="ECO:0007669"/>
    <property type="project" value="InterPro"/>
</dbReference>
<organism evidence="2 3">
    <name type="scientific">Rhodopseudomonas palustris</name>
    <dbReference type="NCBI Taxonomy" id="1076"/>
    <lineage>
        <taxon>Bacteria</taxon>
        <taxon>Pseudomonadati</taxon>
        <taxon>Pseudomonadota</taxon>
        <taxon>Alphaproteobacteria</taxon>
        <taxon>Hyphomicrobiales</taxon>
        <taxon>Nitrobacteraceae</taxon>
        <taxon>Rhodopseudomonas</taxon>
    </lineage>
</organism>
<accession>A0A418VJS8</accession>
<evidence type="ECO:0000313" key="3">
    <source>
        <dbReference type="Proteomes" id="UP000285523"/>
    </source>
</evidence>
<dbReference type="InterPro" id="IPR036291">
    <property type="entry name" value="NAD(P)-bd_dom_sf"/>
</dbReference>
<dbReference type="CDD" id="cd08241">
    <property type="entry name" value="QOR1"/>
    <property type="match status" value="1"/>
</dbReference>
<dbReference type="SUPFAM" id="SSF51735">
    <property type="entry name" value="NAD(P)-binding Rossmann-fold domains"/>
    <property type="match status" value="1"/>
</dbReference>
<dbReference type="EMBL" id="QYYD01000005">
    <property type="protein sequence ID" value="RJF76410.1"/>
    <property type="molecule type" value="Genomic_DNA"/>
</dbReference>
<dbReference type="InterPro" id="IPR051397">
    <property type="entry name" value="Zn-ADH-like_protein"/>
</dbReference>
<dbReference type="InterPro" id="IPR013154">
    <property type="entry name" value="ADH-like_N"/>
</dbReference>
<evidence type="ECO:0000313" key="2">
    <source>
        <dbReference type="EMBL" id="RJF76410.1"/>
    </source>
</evidence>
<dbReference type="Gene3D" id="3.90.180.10">
    <property type="entry name" value="Medium-chain alcohol dehydrogenases, catalytic domain"/>
    <property type="match status" value="1"/>
</dbReference>
<dbReference type="Pfam" id="PF00107">
    <property type="entry name" value="ADH_zinc_N"/>
    <property type="match status" value="1"/>
</dbReference>
<dbReference type="InterPro" id="IPR002364">
    <property type="entry name" value="Quin_OxRdtase/zeta-crystal_CS"/>
</dbReference>